<dbReference type="SUPFAM" id="SSF63829">
    <property type="entry name" value="Calcium-dependent phosphotriesterase"/>
    <property type="match status" value="1"/>
</dbReference>
<sequence length="267" mass="28153">MLAADAAVERVADGFQFIEGPVWVGGATDGHLLFSDIPGDTVYRWSEADGTSVFLSPVFLPELETGGQGGSNGLTLDLDGRVVLSEHGNRRLARIEADGSRITLADRYEGRRLNSPNDIVYHSSGAAFFTDPPYGLASPDAAELGWNGVYRLDPDGAVRLLADGQTRPNGIGLSPDERTLYVANSDGAARQWIAYPVDDDLGLGEGRVLLDLTNSADAGVPDGFAVDTSGNLWASGPGGIVVISPEGDHLGTTGLYRIRTRVAGLMP</sequence>
<dbReference type="Pfam" id="PF08450">
    <property type="entry name" value="SGL"/>
    <property type="match status" value="1"/>
</dbReference>
<organism evidence="3 4">
    <name type="scientific">Geodia barretti</name>
    <name type="common">Barrett's horny sponge</name>
    <dbReference type="NCBI Taxonomy" id="519541"/>
    <lineage>
        <taxon>Eukaryota</taxon>
        <taxon>Metazoa</taxon>
        <taxon>Porifera</taxon>
        <taxon>Demospongiae</taxon>
        <taxon>Heteroscleromorpha</taxon>
        <taxon>Tetractinellida</taxon>
        <taxon>Astrophorina</taxon>
        <taxon>Geodiidae</taxon>
        <taxon>Geodia</taxon>
    </lineage>
</organism>
<dbReference type="Proteomes" id="UP001174909">
    <property type="component" value="Unassembled WGS sequence"/>
</dbReference>
<feature type="domain" description="SMP-30/Gluconolactonase/LRE-like region" evidence="2">
    <location>
        <begin position="19"/>
        <end position="251"/>
    </location>
</feature>
<dbReference type="InterPro" id="IPR011042">
    <property type="entry name" value="6-blade_b-propeller_TolB-like"/>
</dbReference>
<keyword evidence="4" id="KW-1185">Reference proteome</keyword>
<keyword evidence="1" id="KW-0378">Hydrolase</keyword>
<comment type="caution">
    <text evidence="3">The sequence shown here is derived from an EMBL/GenBank/DDBJ whole genome shotgun (WGS) entry which is preliminary data.</text>
</comment>
<gene>
    <name evidence="3" type="ORF">GBAR_LOCUS19826</name>
</gene>
<dbReference type="InterPro" id="IPR051262">
    <property type="entry name" value="SMP-30/CGR1_Lactonase"/>
</dbReference>
<name>A0AA35STY9_GEOBA</name>
<accession>A0AA35STY9</accession>
<dbReference type="GO" id="GO:0016787">
    <property type="term" value="F:hydrolase activity"/>
    <property type="evidence" value="ECO:0007669"/>
    <property type="project" value="UniProtKB-KW"/>
</dbReference>
<dbReference type="InterPro" id="IPR013658">
    <property type="entry name" value="SGL"/>
</dbReference>
<evidence type="ECO:0000256" key="1">
    <source>
        <dbReference type="ARBA" id="ARBA00022801"/>
    </source>
</evidence>
<evidence type="ECO:0000313" key="3">
    <source>
        <dbReference type="EMBL" id="CAI8035298.1"/>
    </source>
</evidence>
<evidence type="ECO:0000259" key="2">
    <source>
        <dbReference type="Pfam" id="PF08450"/>
    </source>
</evidence>
<protein>
    <submittedName>
        <fullName evidence="3">Gluconolactonase</fullName>
    </submittedName>
</protein>
<reference evidence="3" key="1">
    <citation type="submission" date="2023-03" db="EMBL/GenBank/DDBJ databases">
        <authorList>
            <person name="Steffen K."/>
            <person name="Cardenas P."/>
        </authorList>
    </citation>
    <scope>NUCLEOTIDE SEQUENCE</scope>
</reference>
<proteinExistence type="predicted"/>
<dbReference type="EMBL" id="CASHTH010002791">
    <property type="protein sequence ID" value="CAI8035298.1"/>
    <property type="molecule type" value="Genomic_DNA"/>
</dbReference>
<evidence type="ECO:0000313" key="4">
    <source>
        <dbReference type="Proteomes" id="UP001174909"/>
    </source>
</evidence>
<dbReference type="AlphaFoldDB" id="A0AA35STY9"/>
<dbReference type="PANTHER" id="PTHR47572:SF4">
    <property type="entry name" value="LACTONASE DRP35"/>
    <property type="match status" value="1"/>
</dbReference>
<dbReference type="PANTHER" id="PTHR47572">
    <property type="entry name" value="LIPOPROTEIN-RELATED"/>
    <property type="match status" value="1"/>
</dbReference>
<dbReference type="Gene3D" id="2.120.10.30">
    <property type="entry name" value="TolB, C-terminal domain"/>
    <property type="match status" value="1"/>
</dbReference>